<organism evidence="2 3">
    <name type="scientific">Xenorhabdus cabanillasii JM26</name>
    <dbReference type="NCBI Taxonomy" id="1427517"/>
    <lineage>
        <taxon>Bacteria</taxon>
        <taxon>Pseudomonadati</taxon>
        <taxon>Pseudomonadota</taxon>
        <taxon>Gammaproteobacteria</taxon>
        <taxon>Enterobacterales</taxon>
        <taxon>Morganellaceae</taxon>
        <taxon>Xenorhabdus</taxon>
    </lineage>
</organism>
<feature type="chain" id="PRO_5030179254" evidence="1">
    <location>
        <begin position="23"/>
        <end position="284"/>
    </location>
</feature>
<dbReference type="OrthoDB" id="6766953at2"/>
<gene>
    <name evidence="2" type="ORF">XCR1_2900005</name>
</gene>
<keyword evidence="1" id="KW-0732">Signal</keyword>
<dbReference type="Proteomes" id="UP000019197">
    <property type="component" value="Unassembled WGS sequence"/>
</dbReference>
<dbReference type="EMBL" id="CBXE010000213">
    <property type="protein sequence ID" value="CDL86253.1"/>
    <property type="molecule type" value="Genomic_DNA"/>
</dbReference>
<feature type="signal peptide" evidence="1">
    <location>
        <begin position="1"/>
        <end position="22"/>
    </location>
</feature>
<dbReference type="RefSeq" id="WP_051502421.1">
    <property type="nucleotide sequence ID" value="NZ_CAWLVK010000213.1"/>
</dbReference>
<name>W1J894_9GAMM</name>
<evidence type="ECO:0000256" key="1">
    <source>
        <dbReference type="SAM" id="SignalP"/>
    </source>
</evidence>
<evidence type="ECO:0000313" key="3">
    <source>
        <dbReference type="Proteomes" id="UP000019197"/>
    </source>
</evidence>
<sequence length="284" mass="31863">MKKIILLTKIFLLSIFIPVVNADSNYNPDGYEVARKITQRYFDNQKYCGDDDLPAFLCSGVLLRGTVASDKYHSWNPSPHSQESGGVSFSYLRHDVKFSELAFNYNNGYIFSPYIENPADKIHPETLCYFPVDASTAYRNDKGCGYSSGYPNGIPCQQQGITTAEQWVNNYVYVIQYNNPAQCGFDVTGAGSADAFMQGIKVRSLIQLSENNEIILATWPQDIPDKLPIEAFFYRAGGLSGAQHDQRDFHNITGVIIPIIQMTLPYNNQDASFIYNPEDQAVNP</sequence>
<protein>
    <submittedName>
        <fullName evidence="2">Halovibrin</fullName>
    </submittedName>
</protein>
<reference evidence="2 3" key="1">
    <citation type="submission" date="2013-11" db="EMBL/GenBank/DDBJ databases">
        <title>Draft genome sequence and annotation of the entomopathogenic bacterium, Xenorhabdus cabanillasi strain JM26.</title>
        <authorList>
            <person name="Gualtieri M."/>
            <person name="Ogier J.C."/>
            <person name="Pages S."/>
            <person name="Givaudan A."/>
            <person name="Gaudriault S."/>
        </authorList>
    </citation>
    <scope>NUCLEOTIDE SEQUENCE [LARGE SCALE GENOMIC DNA]</scope>
    <source>
        <strain evidence="2 3">JM26</strain>
    </source>
</reference>
<comment type="caution">
    <text evidence="2">The sequence shown here is derived from an EMBL/GenBank/DDBJ whole genome shotgun (WGS) entry which is preliminary data.</text>
</comment>
<evidence type="ECO:0000313" key="2">
    <source>
        <dbReference type="EMBL" id="CDL86253.1"/>
    </source>
</evidence>
<dbReference type="AlphaFoldDB" id="W1J894"/>
<proteinExistence type="predicted"/>
<accession>W1J894</accession>